<dbReference type="EMBL" id="PREU01000005">
    <property type="protein sequence ID" value="PPA75735.1"/>
    <property type="molecule type" value="Genomic_DNA"/>
</dbReference>
<keyword evidence="2" id="KW-0812">Transmembrane</keyword>
<feature type="region of interest" description="Disordered" evidence="4">
    <location>
        <begin position="115"/>
        <end position="134"/>
    </location>
</feature>
<keyword evidence="2" id="KW-0732">Signal</keyword>
<dbReference type="NCBIfam" id="TIGR01845">
    <property type="entry name" value="outer_NodT"/>
    <property type="match status" value="1"/>
</dbReference>
<dbReference type="GO" id="GO:0015562">
    <property type="term" value="F:efflux transmembrane transporter activity"/>
    <property type="evidence" value="ECO:0007669"/>
    <property type="project" value="InterPro"/>
</dbReference>
<protein>
    <submittedName>
        <fullName evidence="5">Multidrug transporter</fullName>
    </submittedName>
</protein>
<keyword evidence="2" id="KW-1134">Transmembrane beta strand</keyword>
<evidence type="ECO:0000313" key="5">
    <source>
        <dbReference type="EMBL" id="PPA75735.1"/>
    </source>
</evidence>
<comment type="subcellular location">
    <subcellularLocation>
        <location evidence="2">Cell membrane</location>
        <topology evidence="2">Lipid-anchor</topology>
    </subcellularLocation>
</comment>
<dbReference type="Gene3D" id="2.20.200.10">
    <property type="entry name" value="Outer membrane efflux proteins (OEP)"/>
    <property type="match status" value="1"/>
</dbReference>
<dbReference type="InterPro" id="IPR010131">
    <property type="entry name" value="MdtP/NodT-like"/>
</dbReference>
<dbReference type="GO" id="GO:0005886">
    <property type="term" value="C:plasma membrane"/>
    <property type="evidence" value="ECO:0007669"/>
    <property type="project" value="UniProtKB-SubCell"/>
</dbReference>
<comment type="similarity">
    <text evidence="1 2">Belongs to the outer membrane factor (OMF) (TC 1.B.17) family.</text>
</comment>
<dbReference type="Gene3D" id="1.20.1600.10">
    <property type="entry name" value="Outer membrane efflux proteins (OEP)"/>
    <property type="match status" value="1"/>
</dbReference>
<dbReference type="RefSeq" id="WP_104143834.1">
    <property type="nucleotide sequence ID" value="NZ_PREU01000005.1"/>
</dbReference>
<feature type="signal peptide" evidence="2">
    <location>
        <begin position="1"/>
        <end position="25"/>
    </location>
</feature>
<evidence type="ECO:0000313" key="6">
    <source>
        <dbReference type="Proteomes" id="UP000239990"/>
    </source>
</evidence>
<dbReference type="InterPro" id="IPR003423">
    <property type="entry name" value="OMP_efflux"/>
</dbReference>
<keyword evidence="2" id="KW-0564">Palmitate</keyword>
<dbReference type="PANTHER" id="PTHR30203">
    <property type="entry name" value="OUTER MEMBRANE CATION EFFLUX PROTEIN"/>
    <property type="match status" value="1"/>
</dbReference>
<dbReference type="PANTHER" id="PTHR30203:SF32">
    <property type="entry name" value="CATION EFFLUX SYSTEM PROTEIN CUSC"/>
    <property type="match status" value="1"/>
</dbReference>
<comment type="caution">
    <text evidence="5">The sequence shown here is derived from an EMBL/GenBank/DDBJ whole genome shotgun (WGS) entry which is preliminary data.</text>
</comment>
<feature type="chain" id="PRO_5015376635" evidence="2">
    <location>
        <begin position="26"/>
        <end position="501"/>
    </location>
</feature>
<evidence type="ECO:0000256" key="4">
    <source>
        <dbReference type="SAM" id="MobiDB-lite"/>
    </source>
</evidence>
<name>A0A2S5GS77_9BURK</name>
<evidence type="ECO:0000256" key="1">
    <source>
        <dbReference type="ARBA" id="ARBA00007613"/>
    </source>
</evidence>
<accession>A0A2S5GS77</accession>
<proteinExistence type="inferred from homology"/>
<evidence type="ECO:0000256" key="3">
    <source>
        <dbReference type="SAM" id="Coils"/>
    </source>
</evidence>
<sequence length="501" mass="53636">MMQTFYPRSLGALLLTAALAGCSMAPVYQRPDAPIPTQFPADGNPAGQASDGVSANAAPSAAGTLDWQTFVTDDALRQLVALALDNNRDLRQAVLNIEAARAQYRIERADRLPGINAQGSGTRQRVPGDLNSTGSSAVQSSYQAGIGLTSFEIDLFGRVRSLSDAALQTYLATEETAHATRISLVAEVIQAYLTRDSAMRKMQVTEQTLVSREASLNLIVKRREAGTATALDYQEALGLTEQARAERERMEREVRQAGNALRLLVGVNDLRPYLPAQLATSNVLVQNIAAGAPSELLERRPDIQAAEHELRSRNASIGAARAAFFPSITLTGLYGSSSADLSNLFDGGQRAWSFMPQITLPIFSGGRNVANLDLATVRKDIAVAKYEATIQTAFKEVADALAATDTLQREAASRRALAESSQEAMRLSEARYRGGVDSHLRYLDAQRSAFTDQLTYIDISTQRQIALATLFKALGGGWPGVQAPHASAGGAAATSADPAVR</sequence>
<dbReference type="Proteomes" id="UP000239990">
    <property type="component" value="Unassembled WGS sequence"/>
</dbReference>
<keyword evidence="2" id="KW-0449">Lipoprotein</keyword>
<gene>
    <name evidence="5" type="ORF">C4E15_13185</name>
</gene>
<keyword evidence="3" id="KW-0175">Coiled coil</keyword>
<keyword evidence="2" id="KW-0472">Membrane</keyword>
<feature type="region of interest" description="Disordered" evidence="4">
    <location>
        <begin position="35"/>
        <end position="58"/>
    </location>
</feature>
<dbReference type="AlphaFoldDB" id="A0A2S5GS77"/>
<evidence type="ECO:0000256" key="2">
    <source>
        <dbReference type="RuleBase" id="RU362097"/>
    </source>
</evidence>
<organism evidence="5 6">
    <name type="scientific">Achromobacter spanius</name>
    <dbReference type="NCBI Taxonomy" id="217203"/>
    <lineage>
        <taxon>Bacteria</taxon>
        <taxon>Pseudomonadati</taxon>
        <taxon>Pseudomonadota</taxon>
        <taxon>Betaproteobacteria</taxon>
        <taxon>Burkholderiales</taxon>
        <taxon>Alcaligenaceae</taxon>
        <taxon>Achromobacter</taxon>
    </lineage>
</organism>
<feature type="coiled-coil region" evidence="3">
    <location>
        <begin position="233"/>
        <end position="260"/>
    </location>
</feature>
<reference evidence="5 6" key="1">
    <citation type="submission" date="2018-02" db="EMBL/GenBank/DDBJ databases">
        <title>Draft Genome of Achromobacter spanius stain 6.</title>
        <authorList>
            <person name="Gunasekera T.S."/>
            <person name="Radwan O."/>
            <person name="Ruiz O.N."/>
        </authorList>
    </citation>
    <scope>NUCLEOTIDE SEQUENCE [LARGE SCALE GENOMIC DNA]</scope>
    <source>
        <strain evidence="5 6">6</strain>
    </source>
</reference>
<dbReference type="OrthoDB" id="9770517at2"/>
<dbReference type="SUPFAM" id="SSF56954">
    <property type="entry name" value="Outer membrane efflux proteins (OEP)"/>
    <property type="match status" value="1"/>
</dbReference>
<dbReference type="Pfam" id="PF02321">
    <property type="entry name" value="OEP"/>
    <property type="match status" value="2"/>
</dbReference>